<dbReference type="PROSITE" id="PS51118">
    <property type="entry name" value="HTH_HXLR"/>
    <property type="match status" value="1"/>
</dbReference>
<evidence type="ECO:0000259" key="4">
    <source>
        <dbReference type="PROSITE" id="PS51118"/>
    </source>
</evidence>
<dbReference type="InterPro" id="IPR002577">
    <property type="entry name" value="HTH_HxlR"/>
</dbReference>
<dbReference type="Proteomes" id="UP000198942">
    <property type="component" value="Unassembled WGS sequence"/>
</dbReference>
<reference evidence="6" key="1">
    <citation type="submission" date="2016-10" db="EMBL/GenBank/DDBJ databases">
        <authorList>
            <person name="Varghese N."/>
            <person name="Submissions S."/>
        </authorList>
    </citation>
    <scope>NUCLEOTIDE SEQUENCE [LARGE SCALE GENOMIC DNA]</scope>
    <source>
        <strain evidence="6">Gh-48</strain>
    </source>
</reference>
<dbReference type="SUPFAM" id="SSF46785">
    <property type="entry name" value="Winged helix' DNA-binding domain"/>
    <property type="match status" value="1"/>
</dbReference>
<organism evidence="5 6">
    <name type="scientific">Mucilaginibacter gossypiicola</name>
    <dbReference type="NCBI Taxonomy" id="551995"/>
    <lineage>
        <taxon>Bacteria</taxon>
        <taxon>Pseudomonadati</taxon>
        <taxon>Bacteroidota</taxon>
        <taxon>Sphingobacteriia</taxon>
        <taxon>Sphingobacteriales</taxon>
        <taxon>Sphingobacteriaceae</taxon>
        <taxon>Mucilaginibacter</taxon>
    </lineage>
</organism>
<name>A0A1H8D0A6_9SPHI</name>
<evidence type="ECO:0000256" key="1">
    <source>
        <dbReference type="ARBA" id="ARBA00023015"/>
    </source>
</evidence>
<dbReference type="STRING" id="551995.SAMN05192574_102156"/>
<keyword evidence="1" id="KW-0805">Transcription regulation</keyword>
<protein>
    <submittedName>
        <fullName evidence="5">DNA-binding transcriptional regulator, HxlR family</fullName>
    </submittedName>
</protein>
<keyword evidence="3" id="KW-0804">Transcription</keyword>
<keyword evidence="6" id="KW-1185">Reference proteome</keyword>
<dbReference type="InterPro" id="IPR036390">
    <property type="entry name" value="WH_DNA-bd_sf"/>
</dbReference>
<evidence type="ECO:0000256" key="2">
    <source>
        <dbReference type="ARBA" id="ARBA00023125"/>
    </source>
</evidence>
<dbReference type="RefSeq" id="WP_091209047.1">
    <property type="nucleotide sequence ID" value="NZ_FOCL01000002.1"/>
</dbReference>
<keyword evidence="2 5" id="KW-0238">DNA-binding</keyword>
<sequence length="119" mass="13767">MEHTSTDCKELFLSMQDFGDLWSGKWKIQIILYLSINKHKPVFFTQMRNDIIGISAKMLSKELKTMEMNQLITRIVHATNPVTVEYRITAHGETFAPVAQTMILWSVGHRRLILNSFPS</sequence>
<dbReference type="Gene3D" id="1.10.10.10">
    <property type="entry name" value="Winged helix-like DNA-binding domain superfamily/Winged helix DNA-binding domain"/>
    <property type="match status" value="1"/>
</dbReference>
<evidence type="ECO:0000256" key="3">
    <source>
        <dbReference type="ARBA" id="ARBA00023163"/>
    </source>
</evidence>
<gene>
    <name evidence="5" type="ORF">SAMN05192574_102156</name>
</gene>
<feature type="domain" description="HTH hxlR-type" evidence="4">
    <location>
        <begin position="8"/>
        <end position="114"/>
    </location>
</feature>
<evidence type="ECO:0000313" key="6">
    <source>
        <dbReference type="Proteomes" id="UP000198942"/>
    </source>
</evidence>
<evidence type="ECO:0000313" key="5">
    <source>
        <dbReference type="EMBL" id="SEN00763.1"/>
    </source>
</evidence>
<dbReference type="InterPro" id="IPR036388">
    <property type="entry name" value="WH-like_DNA-bd_sf"/>
</dbReference>
<dbReference type="AlphaFoldDB" id="A0A1H8D0A6"/>
<accession>A0A1H8D0A6</accession>
<dbReference type="GO" id="GO:0003677">
    <property type="term" value="F:DNA binding"/>
    <property type="evidence" value="ECO:0007669"/>
    <property type="project" value="UniProtKB-KW"/>
</dbReference>
<dbReference type="OrthoDB" id="2619345at2"/>
<dbReference type="PANTHER" id="PTHR33204">
    <property type="entry name" value="TRANSCRIPTIONAL REGULATOR, MARR FAMILY"/>
    <property type="match status" value="1"/>
</dbReference>
<dbReference type="Pfam" id="PF01638">
    <property type="entry name" value="HxlR"/>
    <property type="match status" value="1"/>
</dbReference>
<proteinExistence type="predicted"/>
<dbReference type="EMBL" id="FOCL01000002">
    <property type="protein sequence ID" value="SEN00763.1"/>
    <property type="molecule type" value="Genomic_DNA"/>
</dbReference>